<protein>
    <recommendedName>
        <fullName evidence="3">HEPN AbiU2-like domain-containing protein</fullName>
    </recommendedName>
</protein>
<evidence type="ECO:0000313" key="2">
    <source>
        <dbReference type="Proteomes" id="UP001164693"/>
    </source>
</evidence>
<sequence>MELALDAIADLPDDGSRQRETYARYGLAMYFAQVFEHGLVNAIVLVRQVNGHIAERSDWDRTFEGQFRKAASDLARRVGKYGGLSDGDKAILEQSVNERNRLAHRYFRDHVEDSINTVGMQRMLDDADQVRELFIHADAISERLCEQAIEQLGIPAHARADVVAQLRAQIRERDGN</sequence>
<evidence type="ECO:0000313" key="1">
    <source>
        <dbReference type="EMBL" id="WAX58004.1"/>
    </source>
</evidence>
<reference evidence="1" key="1">
    <citation type="submission" date="2022-05" db="EMBL/GenBank/DDBJ databases">
        <title>Jatrophihabitans sp. SB3-54 whole genome sequence.</title>
        <authorList>
            <person name="Suh M.K."/>
            <person name="Eom M.K."/>
            <person name="Kim J.S."/>
            <person name="Kim H.S."/>
            <person name="Do H.E."/>
            <person name="Shin Y.K."/>
            <person name="Lee J.-S."/>
        </authorList>
    </citation>
    <scope>NUCLEOTIDE SEQUENCE</scope>
    <source>
        <strain evidence="1">SB3-54</strain>
    </source>
</reference>
<evidence type="ECO:0008006" key="3">
    <source>
        <dbReference type="Google" id="ProtNLM"/>
    </source>
</evidence>
<accession>A0ABY7K3U1</accession>
<dbReference type="Proteomes" id="UP001164693">
    <property type="component" value="Chromosome"/>
</dbReference>
<proteinExistence type="predicted"/>
<dbReference type="RefSeq" id="WP_269444552.1">
    <property type="nucleotide sequence ID" value="NZ_CP097463.1"/>
</dbReference>
<gene>
    <name evidence="1" type="ORF">M6B22_04355</name>
</gene>
<keyword evidence="2" id="KW-1185">Reference proteome</keyword>
<organism evidence="1 2">
    <name type="scientific">Jatrophihabitans cynanchi</name>
    <dbReference type="NCBI Taxonomy" id="2944128"/>
    <lineage>
        <taxon>Bacteria</taxon>
        <taxon>Bacillati</taxon>
        <taxon>Actinomycetota</taxon>
        <taxon>Actinomycetes</taxon>
        <taxon>Jatrophihabitantales</taxon>
        <taxon>Jatrophihabitantaceae</taxon>
        <taxon>Jatrophihabitans</taxon>
    </lineage>
</organism>
<name>A0ABY7K3U1_9ACTN</name>
<dbReference type="EMBL" id="CP097463">
    <property type="protein sequence ID" value="WAX58004.1"/>
    <property type="molecule type" value="Genomic_DNA"/>
</dbReference>